<sequence>MNVKIARDVPPPRRRGGLNFSTWAKDKHRPKDRHMRRLITSWATGASFAPANISLWHEQRAAARQEKPSASGP</sequence>
<gene>
    <name evidence="2" type="ORF">AURDEDRAFT_176887</name>
</gene>
<keyword evidence="3" id="KW-1185">Reference proteome</keyword>
<organism evidence="2 3">
    <name type="scientific">Auricularia subglabra (strain TFB-10046 / SS5)</name>
    <name type="common">White-rot fungus</name>
    <name type="synonym">Auricularia delicata (strain TFB10046)</name>
    <dbReference type="NCBI Taxonomy" id="717982"/>
    <lineage>
        <taxon>Eukaryota</taxon>
        <taxon>Fungi</taxon>
        <taxon>Dikarya</taxon>
        <taxon>Basidiomycota</taxon>
        <taxon>Agaricomycotina</taxon>
        <taxon>Agaricomycetes</taxon>
        <taxon>Auriculariales</taxon>
        <taxon>Auriculariaceae</taxon>
        <taxon>Auricularia</taxon>
    </lineage>
</organism>
<accession>J0D5L3</accession>
<dbReference type="KEGG" id="adl:AURDEDRAFT_176887"/>
<dbReference type="AlphaFoldDB" id="J0D5L3"/>
<feature type="region of interest" description="Disordered" evidence="1">
    <location>
        <begin position="1"/>
        <end position="32"/>
    </location>
</feature>
<evidence type="ECO:0000313" key="3">
    <source>
        <dbReference type="Proteomes" id="UP000006514"/>
    </source>
</evidence>
<dbReference type="InParanoid" id="J0D5L3"/>
<reference evidence="3" key="1">
    <citation type="journal article" date="2012" name="Science">
        <title>The Paleozoic origin of enzymatic lignin decomposition reconstructed from 31 fungal genomes.</title>
        <authorList>
            <person name="Floudas D."/>
            <person name="Binder M."/>
            <person name="Riley R."/>
            <person name="Barry K."/>
            <person name="Blanchette R.A."/>
            <person name="Henrissat B."/>
            <person name="Martinez A.T."/>
            <person name="Otillar R."/>
            <person name="Spatafora J.W."/>
            <person name="Yadav J.S."/>
            <person name="Aerts A."/>
            <person name="Benoit I."/>
            <person name="Boyd A."/>
            <person name="Carlson A."/>
            <person name="Copeland A."/>
            <person name="Coutinho P.M."/>
            <person name="de Vries R.P."/>
            <person name="Ferreira P."/>
            <person name="Findley K."/>
            <person name="Foster B."/>
            <person name="Gaskell J."/>
            <person name="Glotzer D."/>
            <person name="Gorecki P."/>
            <person name="Heitman J."/>
            <person name="Hesse C."/>
            <person name="Hori C."/>
            <person name="Igarashi K."/>
            <person name="Jurgens J.A."/>
            <person name="Kallen N."/>
            <person name="Kersten P."/>
            <person name="Kohler A."/>
            <person name="Kuees U."/>
            <person name="Kumar T.K.A."/>
            <person name="Kuo A."/>
            <person name="LaButti K."/>
            <person name="Larrondo L.F."/>
            <person name="Lindquist E."/>
            <person name="Ling A."/>
            <person name="Lombard V."/>
            <person name="Lucas S."/>
            <person name="Lundell T."/>
            <person name="Martin R."/>
            <person name="McLaughlin D.J."/>
            <person name="Morgenstern I."/>
            <person name="Morin E."/>
            <person name="Murat C."/>
            <person name="Nagy L.G."/>
            <person name="Nolan M."/>
            <person name="Ohm R.A."/>
            <person name="Patyshakuliyeva A."/>
            <person name="Rokas A."/>
            <person name="Ruiz-Duenas F.J."/>
            <person name="Sabat G."/>
            <person name="Salamov A."/>
            <person name="Samejima M."/>
            <person name="Schmutz J."/>
            <person name="Slot J.C."/>
            <person name="St John F."/>
            <person name="Stenlid J."/>
            <person name="Sun H."/>
            <person name="Sun S."/>
            <person name="Syed K."/>
            <person name="Tsang A."/>
            <person name="Wiebenga A."/>
            <person name="Young D."/>
            <person name="Pisabarro A."/>
            <person name="Eastwood D.C."/>
            <person name="Martin F."/>
            <person name="Cullen D."/>
            <person name="Grigoriev I.V."/>
            <person name="Hibbett D.S."/>
        </authorList>
    </citation>
    <scope>NUCLEOTIDE SEQUENCE [LARGE SCALE GENOMIC DNA]</scope>
    <source>
        <strain evidence="3">TFB10046</strain>
    </source>
</reference>
<proteinExistence type="predicted"/>
<protein>
    <submittedName>
        <fullName evidence="2">Uncharacterized protein</fullName>
    </submittedName>
</protein>
<feature type="compositionally biased region" description="Basic and acidic residues" evidence="1">
    <location>
        <begin position="1"/>
        <end position="11"/>
    </location>
</feature>
<dbReference type="Proteomes" id="UP000006514">
    <property type="component" value="Unassembled WGS sequence"/>
</dbReference>
<evidence type="ECO:0000256" key="1">
    <source>
        <dbReference type="SAM" id="MobiDB-lite"/>
    </source>
</evidence>
<evidence type="ECO:0000313" key="2">
    <source>
        <dbReference type="EMBL" id="EJD34061.1"/>
    </source>
</evidence>
<name>J0D5L3_AURST</name>
<dbReference type="EMBL" id="JH688014">
    <property type="protein sequence ID" value="EJD34061.1"/>
    <property type="molecule type" value="Genomic_DNA"/>
</dbReference>